<accession>A0A1G4X1P5</accession>
<dbReference type="AlphaFoldDB" id="A0A1G4X1P5"/>
<evidence type="ECO:0000313" key="1">
    <source>
        <dbReference type="EMBL" id="SCX34008.1"/>
    </source>
</evidence>
<dbReference type="InterPro" id="IPR011008">
    <property type="entry name" value="Dimeric_a/b-barrel"/>
</dbReference>
<proteinExistence type="predicted"/>
<dbReference type="SUPFAM" id="SSF54909">
    <property type="entry name" value="Dimeric alpha+beta barrel"/>
    <property type="match status" value="1"/>
</dbReference>
<sequence>MTTSEAAQVSQRVCFLLKLRQDRVTDYLDAHQVVWPEMLAALSAAGWRNYSLFVRPEDGLVVGYLETDDFDAAQERMARTDINARWQAGMAEYFEAGAPDAGIHPLTHYFHLV</sequence>
<dbReference type="Gene3D" id="3.30.70.100">
    <property type="match status" value="1"/>
</dbReference>
<dbReference type="PANTHER" id="PTHR34389">
    <property type="entry name" value="L-RHAMNOSE MUTAROTASE"/>
    <property type="match status" value="1"/>
</dbReference>
<evidence type="ECO:0000313" key="2">
    <source>
        <dbReference type="Proteomes" id="UP000199707"/>
    </source>
</evidence>
<dbReference type="GO" id="GO:0016857">
    <property type="term" value="F:racemase and epimerase activity, acting on carbohydrates and derivatives"/>
    <property type="evidence" value="ECO:0007669"/>
    <property type="project" value="InterPro"/>
</dbReference>
<dbReference type="RefSeq" id="WP_090364542.1">
    <property type="nucleotide sequence ID" value="NZ_FMUB01000020.1"/>
</dbReference>
<name>A0A1G4X1P5_9MYCO</name>
<dbReference type="PANTHER" id="PTHR34389:SF2">
    <property type="entry name" value="L-RHAMNOSE MUTAROTASE"/>
    <property type="match status" value="1"/>
</dbReference>
<reference evidence="2" key="1">
    <citation type="submission" date="2016-10" db="EMBL/GenBank/DDBJ databases">
        <authorList>
            <person name="Varghese N."/>
            <person name="Submissions S."/>
        </authorList>
    </citation>
    <scope>NUCLEOTIDE SEQUENCE [LARGE SCALE GENOMIC DNA]</scope>
    <source>
        <strain evidence="2">UNC267MFSha1.1M11</strain>
    </source>
</reference>
<dbReference type="InterPro" id="IPR008000">
    <property type="entry name" value="Rham/fucose_mutarotase"/>
</dbReference>
<dbReference type="Pfam" id="PF05336">
    <property type="entry name" value="rhaM"/>
    <property type="match status" value="1"/>
</dbReference>
<dbReference type="STRING" id="1502745.SAMN02799620_06155"/>
<organism evidence="1 2">
    <name type="scientific">Mycolicibacterium fluoranthenivorans</name>
    <dbReference type="NCBI Taxonomy" id="258505"/>
    <lineage>
        <taxon>Bacteria</taxon>
        <taxon>Bacillati</taxon>
        <taxon>Actinomycetota</taxon>
        <taxon>Actinomycetes</taxon>
        <taxon>Mycobacteriales</taxon>
        <taxon>Mycobacteriaceae</taxon>
        <taxon>Mycolicibacterium</taxon>
    </lineage>
</organism>
<dbReference type="GO" id="GO:0019301">
    <property type="term" value="P:rhamnose catabolic process"/>
    <property type="evidence" value="ECO:0007669"/>
    <property type="project" value="TreeGrafter"/>
</dbReference>
<dbReference type="EMBL" id="FMUB01000020">
    <property type="protein sequence ID" value="SCX34008.1"/>
    <property type="molecule type" value="Genomic_DNA"/>
</dbReference>
<dbReference type="Proteomes" id="UP000199707">
    <property type="component" value="Unassembled WGS sequence"/>
</dbReference>
<protein>
    <submittedName>
        <fullName evidence="1">L-rhamnose mutarotase</fullName>
    </submittedName>
</protein>
<gene>
    <name evidence="1" type="ORF">SAMN02799620_06155</name>
</gene>